<keyword evidence="3" id="KW-0238">DNA-binding</keyword>
<dbReference type="GO" id="GO:0003677">
    <property type="term" value="F:DNA binding"/>
    <property type="evidence" value="ECO:0007669"/>
    <property type="project" value="UniProtKB-KW"/>
</dbReference>
<gene>
    <name evidence="7" type="ORF">BK666_16900</name>
</gene>
<comment type="caution">
    <text evidence="7">The sequence shown here is derived from an EMBL/GenBank/DDBJ whole genome shotgun (WGS) entry which is preliminary data.</text>
</comment>
<feature type="domain" description="Tyr recombinase" evidence="6">
    <location>
        <begin position="206"/>
        <end position="429"/>
    </location>
</feature>
<dbReference type="GO" id="GO:0015074">
    <property type="term" value="P:DNA integration"/>
    <property type="evidence" value="ECO:0007669"/>
    <property type="project" value="UniProtKB-KW"/>
</dbReference>
<evidence type="ECO:0000256" key="1">
    <source>
        <dbReference type="ARBA" id="ARBA00008857"/>
    </source>
</evidence>
<dbReference type="RefSeq" id="WP_123511277.1">
    <property type="nucleotide sequence ID" value="NZ_MOBQ01000019.1"/>
</dbReference>
<dbReference type="AlphaFoldDB" id="A0A423K2E5"/>
<evidence type="ECO:0000313" key="8">
    <source>
        <dbReference type="Proteomes" id="UP000285349"/>
    </source>
</evidence>
<evidence type="ECO:0000256" key="5">
    <source>
        <dbReference type="SAM" id="MobiDB-lite"/>
    </source>
</evidence>
<dbReference type="InterPro" id="IPR050808">
    <property type="entry name" value="Phage_Integrase"/>
</dbReference>
<dbReference type="InterPro" id="IPR038488">
    <property type="entry name" value="Integrase_DNA-bd_sf"/>
</dbReference>
<dbReference type="InterPro" id="IPR013762">
    <property type="entry name" value="Integrase-like_cat_sf"/>
</dbReference>
<dbReference type="CDD" id="cd00796">
    <property type="entry name" value="INT_Rci_Hp1_C"/>
    <property type="match status" value="1"/>
</dbReference>
<evidence type="ECO:0000313" key="7">
    <source>
        <dbReference type="EMBL" id="RON45088.1"/>
    </source>
</evidence>
<dbReference type="Gene3D" id="3.30.160.390">
    <property type="entry name" value="Integrase, DNA-binding domain"/>
    <property type="match status" value="1"/>
</dbReference>
<dbReference type="SUPFAM" id="SSF56349">
    <property type="entry name" value="DNA breaking-rejoining enzymes"/>
    <property type="match status" value="1"/>
</dbReference>
<evidence type="ECO:0000256" key="4">
    <source>
        <dbReference type="ARBA" id="ARBA00023172"/>
    </source>
</evidence>
<organism evidence="7 8">
    <name type="scientific">Pseudomonas frederiksbergensis</name>
    <dbReference type="NCBI Taxonomy" id="104087"/>
    <lineage>
        <taxon>Bacteria</taxon>
        <taxon>Pseudomonadati</taxon>
        <taxon>Pseudomonadota</taxon>
        <taxon>Gammaproteobacteria</taxon>
        <taxon>Pseudomonadales</taxon>
        <taxon>Pseudomonadaceae</taxon>
        <taxon>Pseudomonas</taxon>
    </lineage>
</organism>
<keyword evidence="4" id="KW-0233">DNA recombination</keyword>
<dbReference type="Pfam" id="PF00589">
    <property type="entry name" value="Phage_integrase"/>
    <property type="match status" value="1"/>
</dbReference>
<reference evidence="7 8" key="1">
    <citation type="submission" date="2016-10" db="EMBL/GenBank/DDBJ databases">
        <title>Comparative genome analysis of multiple Pseudomonas spp. focuses on biocontrol and plant growth promoting traits.</title>
        <authorList>
            <person name="Tao X.-Y."/>
            <person name="Taylor C.G."/>
        </authorList>
    </citation>
    <scope>NUCLEOTIDE SEQUENCE [LARGE SCALE GENOMIC DNA]</scope>
    <source>
        <strain evidence="7 8">37A10</strain>
    </source>
</reference>
<dbReference type="InterPro" id="IPR002104">
    <property type="entry name" value="Integrase_catalytic"/>
</dbReference>
<dbReference type="InterPro" id="IPR025166">
    <property type="entry name" value="Integrase_DNA_bind_dom"/>
</dbReference>
<dbReference type="InterPro" id="IPR011010">
    <property type="entry name" value="DNA_brk_join_enz"/>
</dbReference>
<dbReference type="Gene3D" id="1.10.443.10">
    <property type="entry name" value="Intergrase catalytic core"/>
    <property type="match status" value="1"/>
</dbReference>
<proteinExistence type="inferred from homology"/>
<dbReference type="Pfam" id="PF13356">
    <property type="entry name" value="Arm-DNA-bind_3"/>
    <property type="match status" value="1"/>
</dbReference>
<keyword evidence="2" id="KW-0229">DNA integration</keyword>
<comment type="similarity">
    <text evidence="1">Belongs to the 'phage' integrase family.</text>
</comment>
<dbReference type="PANTHER" id="PTHR30629:SF2">
    <property type="entry name" value="PROPHAGE INTEGRASE INTS-RELATED"/>
    <property type="match status" value="1"/>
</dbReference>
<dbReference type="InterPro" id="IPR010998">
    <property type="entry name" value="Integrase_recombinase_N"/>
</dbReference>
<feature type="region of interest" description="Disordered" evidence="5">
    <location>
        <begin position="1"/>
        <end position="26"/>
    </location>
</feature>
<dbReference type="PROSITE" id="PS51898">
    <property type="entry name" value="TYR_RECOMBINASE"/>
    <property type="match status" value="1"/>
</dbReference>
<accession>A0A423K2E5</accession>
<evidence type="ECO:0000256" key="3">
    <source>
        <dbReference type="ARBA" id="ARBA00023125"/>
    </source>
</evidence>
<dbReference type="PANTHER" id="PTHR30629">
    <property type="entry name" value="PROPHAGE INTEGRASE"/>
    <property type="match status" value="1"/>
</dbReference>
<dbReference type="OrthoDB" id="9795573at2"/>
<dbReference type="EMBL" id="MOBQ01000019">
    <property type="protein sequence ID" value="RON45088.1"/>
    <property type="molecule type" value="Genomic_DNA"/>
</dbReference>
<sequence length="456" mass="50298">MSSESHISFSKERLTALPTPEAGKRATYHDTKIQGLQLRVSFTGVKTFSVYRRMKGGQPERVTLGRFPTMTVEQARKQATVINAEIEAGANPAAVRRAIREEPIFAEMLAEMLEKKKKRDGSPISERTKKDYLDTARLHMVAIANSKLSHINRSEVKAIHSKVSKKSARQADKAVAIISSVFNYATDHEHFSGTNPAIRIQKNMVVSRDRFAQATELPYLFAAIGESSLSDFFLLALLTGARRSNVQAMAWRDLDLMARVWRIEMTKNGTPQNVTLSPEAVAALKARKLTTGTSPFVFPGEGKTGHLVEPKKAWAAVLLRASLRRLLDHLGGLGKLSAKERKQADQQITTAPAAAEKHYRSIAAVLKIDSALYDMTDLRIHDLRRTLGSWQAKTGASLAIIGKSLNHKTHQATAIYARLDLDPVRQSVETATQAMLEAAGVKQTASVVLISNQSRK</sequence>
<dbReference type="Proteomes" id="UP000285349">
    <property type="component" value="Unassembled WGS sequence"/>
</dbReference>
<evidence type="ECO:0000259" key="6">
    <source>
        <dbReference type="PROSITE" id="PS51898"/>
    </source>
</evidence>
<name>A0A423K2E5_9PSED</name>
<dbReference type="GO" id="GO:0006310">
    <property type="term" value="P:DNA recombination"/>
    <property type="evidence" value="ECO:0007669"/>
    <property type="project" value="UniProtKB-KW"/>
</dbReference>
<dbReference type="Gene3D" id="1.10.150.130">
    <property type="match status" value="1"/>
</dbReference>
<protein>
    <submittedName>
        <fullName evidence="7">Recombinase XerD</fullName>
    </submittedName>
</protein>
<evidence type="ECO:0000256" key="2">
    <source>
        <dbReference type="ARBA" id="ARBA00022908"/>
    </source>
</evidence>